<dbReference type="Proteomes" id="UP000078284">
    <property type="component" value="Chromosome 5"/>
</dbReference>
<proteinExistence type="predicted"/>
<accession>A0A178UJK9</accession>
<organism evidence="2 3">
    <name type="scientific">Arabidopsis thaliana</name>
    <name type="common">Mouse-ear cress</name>
    <dbReference type="NCBI Taxonomy" id="3702"/>
    <lineage>
        <taxon>Eukaryota</taxon>
        <taxon>Viridiplantae</taxon>
        <taxon>Streptophyta</taxon>
        <taxon>Embryophyta</taxon>
        <taxon>Tracheophyta</taxon>
        <taxon>Spermatophyta</taxon>
        <taxon>Magnoliopsida</taxon>
        <taxon>eudicotyledons</taxon>
        <taxon>Gunneridae</taxon>
        <taxon>Pentapetalae</taxon>
        <taxon>rosids</taxon>
        <taxon>malvids</taxon>
        <taxon>Brassicales</taxon>
        <taxon>Brassicaceae</taxon>
        <taxon>Camelineae</taxon>
        <taxon>Arabidopsis</taxon>
    </lineage>
</organism>
<sequence length="693" mass="79447">MAMDNNSVFFKTDFGSILSQIKDQDEQIRLKRRWLLGCDMSDSTKDHTPGKTEFVPESLLREDDIFYETIKSRVEEAFGFCKNQQVVCNDVQQKELKFCDLELVRKLDSLTNKGLYLIAMILTGGSTSFDKTRLKMKEIIRDSVRRDFGKNKEGIGKEEIINQLHQVLSDPANFREDCRMNLGRTPTLHSHRDAAMKVLNELDSLSTQTLRAMKRKLKGSRMIPQLKNSRRGQRRSDLINQVRQASEKMLSELSAGDKLQEQLAKALSVVDLSLKLSPGYKTAAATDFFRFSPETKNLQNEIVKAVWLLRKVRFRELKRLHLCLDPEAEVSNDSLRSAVRKTLIEYLFECSDLDTIPKSLMEALSLVNSRTGNVEHKVCPREAIEEETECILNVSAQVKQIFCQCIPNYELDQDFGDAYMEELEDSDDNDDDDDDDDDDDENCNLFDNKKLGNKEESRCRNIKLEVKDTQDDAMESSDSDHEESGAECLVLDPTDSTHETNQHDFSSSVNRVVVRDLPESITRVYPRSLYVTPTSNKSIVISDRHDIAMSKTRVKVERDIEMEVDNQFSSRSLFSVENIKSDDHGEQKPRRRNKNQYLAIQEISDETSLVAHNLIGRLLEKFADRQRLNLETDERSYLGGESRLQEKVEVSEKKQASSQAKSDEAIILSVVKEQITSLEESVLMRLKELMEVS</sequence>
<evidence type="ECO:0000256" key="1">
    <source>
        <dbReference type="SAM" id="MobiDB-lite"/>
    </source>
</evidence>
<name>A0A178UJK9_ARATH</name>
<protein>
    <submittedName>
        <fullName evidence="2">Uncharacterized protein</fullName>
    </submittedName>
</protein>
<dbReference type="PANTHER" id="PTHR36071">
    <property type="entry name" value="DNA DOUBLE-STRAND BREAK REPAIR PROTEIN"/>
    <property type="match status" value="1"/>
</dbReference>
<dbReference type="ExpressionAtlas" id="A0A178UJK9">
    <property type="expression patterns" value="baseline and differential"/>
</dbReference>
<feature type="compositionally biased region" description="Acidic residues" evidence="1">
    <location>
        <begin position="423"/>
        <end position="442"/>
    </location>
</feature>
<dbReference type="AlphaFoldDB" id="A0A178UJK9"/>
<feature type="region of interest" description="Disordered" evidence="1">
    <location>
        <begin position="465"/>
        <end position="484"/>
    </location>
</feature>
<dbReference type="PANTHER" id="PTHR36071:SF1">
    <property type="entry name" value="DNA DOUBLE-STRAND BREAK REPAIR PROTEIN"/>
    <property type="match status" value="1"/>
</dbReference>
<feature type="compositionally biased region" description="Basic and acidic residues" evidence="1">
    <location>
        <begin position="579"/>
        <end position="588"/>
    </location>
</feature>
<evidence type="ECO:0000313" key="3">
    <source>
        <dbReference type="Proteomes" id="UP000078284"/>
    </source>
</evidence>
<feature type="region of interest" description="Disordered" evidence="1">
    <location>
        <begin position="575"/>
        <end position="594"/>
    </location>
</feature>
<gene>
    <name evidence="2" type="ordered locus">AXX17_At5g38250</name>
</gene>
<comment type="caution">
    <text evidence="2">The sequence shown here is derived from an EMBL/GenBank/DDBJ whole genome shotgun (WGS) entry which is preliminary data.</text>
</comment>
<reference evidence="3" key="1">
    <citation type="journal article" date="2016" name="Proc. Natl. Acad. Sci. U.S.A.">
        <title>Chromosome-level assembly of Arabidopsis thaliana Ler reveals the extent of translocation and inversion polymorphisms.</title>
        <authorList>
            <person name="Zapata L."/>
            <person name="Ding J."/>
            <person name="Willing E.M."/>
            <person name="Hartwig B."/>
            <person name="Bezdan D."/>
            <person name="Jiao W.B."/>
            <person name="Patel V."/>
            <person name="Velikkakam James G."/>
            <person name="Koornneef M."/>
            <person name="Ossowski S."/>
            <person name="Schneeberger K."/>
        </authorList>
    </citation>
    <scope>NUCLEOTIDE SEQUENCE [LARGE SCALE GENOMIC DNA]</scope>
    <source>
        <strain evidence="3">cv. Landsberg erecta</strain>
    </source>
</reference>
<evidence type="ECO:0000313" key="2">
    <source>
        <dbReference type="EMBL" id="OAO92931.1"/>
    </source>
</evidence>
<dbReference type="EMBL" id="LUHQ01000005">
    <property type="protein sequence ID" value="OAO92931.1"/>
    <property type="molecule type" value="Genomic_DNA"/>
</dbReference>
<feature type="region of interest" description="Disordered" evidence="1">
    <location>
        <begin position="423"/>
        <end position="448"/>
    </location>
</feature>